<dbReference type="EMBL" id="ML995852">
    <property type="protein sequence ID" value="KAF2767712.1"/>
    <property type="molecule type" value="Genomic_DNA"/>
</dbReference>
<gene>
    <name evidence="2" type="ORF">EJ03DRAFT_141799</name>
</gene>
<keyword evidence="1" id="KW-0472">Membrane</keyword>
<name>A0A6G1L550_9PEZI</name>
<dbReference type="AlphaFoldDB" id="A0A6G1L550"/>
<keyword evidence="1" id="KW-0812">Transmembrane</keyword>
<reference evidence="2" key="1">
    <citation type="journal article" date="2020" name="Stud. Mycol.">
        <title>101 Dothideomycetes genomes: a test case for predicting lifestyles and emergence of pathogens.</title>
        <authorList>
            <person name="Haridas S."/>
            <person name="Albert R."/>
            <person name="Binder M."/>
            <person name="Bloem J."/>
            <person name="Labutti K."/>
            <person name="Salamov A."/>
            <person name="Andreopoulos B."/>
            <person name="Baker S."/>
            <person name="Barry K."/>
            <person name="Bills G."/>
            <person name="Bluhm B."/>
            <person name="Cannon C."/>
            <person name="Castanera R."/>
            <person name="Culley D."/>
            <person name="Daum C."/>
            <person name="Ezra D."/>
            <person name="Gonzalez J."/>
            <person name="Henrissat B."/>
            <person name="Kuo A."/>
            <person name="Liang C."/>
            <person name="Lipzen A."/>
            <person name="Lutzoni F."/>
            <person name="Magnuson J."/>
            <person name="Mondo S."/>
            <person name="Nolan M."/>
            <person name="Ohm R."/>
            <person name="Pangilinan J."/>
            <person name="Park H.-J."/>
            <person name="Ramirez L."/>
            <person name="Alfaro M."/>
            <person name="Sun H."/>
            <person name="Tritt A."/>
            <person name="Yoshinaga Y."/>
            <person name="Zwiers L.-H."/>
            <person name="Turgeon B."/>
            <person name="Goodwin S."/>
            <person name="Spatafora J."/>
            <person name="Crous P."/>
            <person name="Grigoriev I."/>
        </authorList>
    </citation>
    <scope>NUCLEOTIDE SEQUENCE</scope>
    <source>
        <strain evidence="2">CBS 116005</strain>
    </source>
</reference>
<sequence>MSTRSAAVDDLVVVRTIIVGPMVVPVFLKFAYARCEALGLDLVLVNTEPGLKYTHSLLLVGAGLDSTAVVTHVQHHLTHRVVVSLAATPSPETPMFPPTCVFLHPLPCAVCNRLLLFWADPEAGIDLGHRYVVS</sequence>
<keyword evidence="3" id="KW-1185">Reference proteome</keyword>
<feature type="transmembrane region" description="Helical" evidence="1">
    <location>
        <begin position="12"/>
        <end position="32"/>
    </location>
</feature>
<protein>
    <submittedName>
        <fullName evidence="2">Uncharacterized protein</fullName>
    </submittedName>
</protein>
<evidence type="ECO:0000313" key="2">
    <source>
        <dbReference type="EMBL" id="KAF2767712.1"/>
    </source>
</evidence>
<accession>A0A6G1L550</accession>
<evidence type="ECO:0000313" key="3">
    <source>
        <dbReference type="Proteomes" id="UP000799436"/>
    </source>
</evidence>
<evidence type="ECO:0000256" key="1">
    <source>
        <dbReference type="SAM" id="Phobius"/>
    </source>
</evidence>
<keyword evidence="1" id="KW-1133">Transmembrane helix</keyword>
<proteinExistence type="predicted"/>
<dbReference type="Proteomes" id="UP000799436">
    <property type="component" value="Unassembled WGS sequence"/>
</dbReference>
<organism evidence="2 3">
    <name type="scientific">Teratosphaeria nubilosa</name>
    <dbReference type="NCBI Taxonomy" id="161662"/>
    <lineage>
        <taxon>Eukaryota</taxon>
        <taxon>Fungi</taxon>
        <taxon>Dikarya</taxon>
        <taxon>Ascomycota</taxon>
        <taxon>Pezizomycotina</taxon>
        <taxon>Dothideomycetes</taxon>
        <taxon>Dothideomycetidae</taxon>
        <taxon>Mycosphaerellales</taxon>
        <taxon>Teratosphaeriaceae</taxon>
        <taxon>Teratosphaeria</taxon>
    </lineage>
</organism>